<dbReference type="PANTHER" id="PTHR33018:SF34">
    <property type="entry name" value="OS02G0472350 PROTEIN"/>
    <property type="match status" value="1"/>
</dbReference>
<name>A0AA88D9W1_FICCA</name>
<reference evidence="2" key="1">
    <citation type="submission" date="2023-07" db="EMBL/GenBank/DDBJ databases">
        <title>draft genome sequence of fig (Ficus carica).</title>
        <authorList>
            <person name="Takahashi T."/>
            <person name="Nishimura K."/>
        </authorList>
    </citation>
    <scope>NUCLEOTIDE SEQUENCE</scope>
</reference>
<dbReference type="EMBL" id="BTGU01000025">
    <property type="protein sequence ID" value="GMN47262.1"/>
    <property type="molecule type" value="Genomic_DNA"/>
</dbReference>
<evidence type="ECO:0000313" key="3">
    <source>
        <dbReference type="Proteomes" id="UP001187192"/>
    </source>
</evidence>
<evidence type="ECO:0000313" key="2">
    <source>
        <dbReference type="EMBL" id="GMN47262.1"/>
    </source>
</evidence>
<dbReference type="PANTHER" id="PTHR33018">
    <property type="entry name" value="OS10G0338966 PROTEIN-RELATED"/>
    <property type="match status" value="1"/>
</dbReference>
<evidence type="ECO:0000259" key="1">
    <source>
        <dbReference type="Pfam" id="PF26133"/>
    </source>
</evidence>
<proteinExistence type="predicted"/>
<organism evidence="2 3">
    <name type="scientific">Ficus carica</name>
    <name type="common">Common fig</name>
    <dbReference type="NCBI Taxonomy" id="3494"/>
    <lineage>
        <taxon>Eukaryota</taxon>
        <taxon>Viridiplantae</taxon>
        <taxon>Streptophyta</taxon>
        <taxon>Embryophyta</taxon>
        <taxon>Tracheophyta</taxon>
        <taxon>Spermatophyta</taxon>
        <taxon>Magnoliopsida</taxon>
        <taxon>eudicotyledons</taxon>
        <taxon>Gunneridae</taxon>
        <taxon>Pentapetalae</taxon>
        <taxon>rosids</taxon>
        <taxon>fabids</taxon>
        <taxon>Rosales</taxon>
        <taxon>Moraceae</taxon>
        <taxon>Ficeae</taxon>
        <taxon>Ficus</taxon>
    </lineage>
</organism>
<accession>A0AA88D9W1</accession>
<gene>
    <name evidence="2" type="ORF">TIFTF001_016445</name>
</gene>
<comment type="caution">
    <text evidence="2">The sequence shown here is derived from an EMBL/GenBank/DDBJ whole genome shotgun (WGS) entry which is preliminary data.</text>
</comment>
<dbReference type="InterPro" id="IPR058352">
    <property type="entry name" value="DUF8039"/>
</dbReference>
<protein>
    <recommendedName>
        <fullName evidence="1">DUF8039 domain-containing protein</fullName>
    </recommendedName>
</protein>
<sequence>MGKKRLVVARITDRKRWRVEGSIISKSWRLEYNTQESQGNFKSVGTNDVLTQALSKPEHPGRTRGQSKFVKQSQYFTLKQSLNRDTEVLLMRREIKELKELSHECNLYIIDELQDGQLLVAFGRAWMESLPTDTVHGIPLGEGNVRVSIIVSKIKKAALPIPTYEATTVDETVNGFVA</sequence>
<dbReference type="AlphaFoldDB" id="A0AA88D9W1"/>
<dbReference type="Pfam" id="PF26133">
    <property type="entry name" value="DUF8039"/>
    <property type="match status" value="1"/>
</dbReference>
<dbReference type="Proteomes" id="UP001187192">
    <property type="component" value="Unassembled WGS sequence"/>
</dbReference>
<feature type="domain" description="DUF8039" evidence="1">
    <location>
        <begin position="95"/>
        <end position="178"/>
    </location>
</feature>
<keyword evidence="3" id="KW-1185">Reference proteome</keyword>